<comment type="caution">
    <text evidence="3">The sequence shown here is derived from an EMBL/GenBank/DDBJ whole genome shotgun (WGS) entry which is preliminary data.</text>
</comment>
<dbReference type="Proteomes" id="UP000663879">
    <property type="component" value="Unassembled WGS sequence"/>
</dbReference>
<dbReference type="Pfam" id="PF12762">
    <property type="entry name" value="DDE_Tnp_IS1595"/>
    <property type="match status" value="1"/>
</dbReference>
<sequence>MSVFDSEEYKLFLKVKEKGLVFPSRNCENIKCKKNGQIMPPSLRKKNKDSINTFLIWRCTTCGHSKTVYDESFFSLFRKPIKILLAIMKCWAAQLTVTKTKSVIELNFKQRRYFLGDTGRIVEIDESMYCKVKHWKGKDLGREQVWVFGLVERLNSDNESKFCLEIVKNRDALTLIKIICNTCEPETLIFSDSWSSCNKIKDFKNFKHMTVNHSVNFVDPATGTCTNKIESLWNSCKYKFKEMRGCIRDMVQSHIDEFIWRYNNKVNVDRKKAYDRILEEISIYYRPGYIDEETRKKLGKLLELNNDDGHIDVESETASDGSSDTESESGSDCGSLFSSLGDFCDIVDVNVLDGVIINQETDEIEQNLDEKEKEFYKDDDDVEEKTKSVTASSTIRYDNDNDKDKFITKLSTKERAKLYEIKSNEKPSSSNETVEQIKKVLSNKQDPVECPECGKYMSGAKGLKIQISRSHS</sequence>
<dbReference type="InterPro" id="IPR053164">
    <property type="entry name" value="IS1016-like_transposase"/>
</dbReference>
<dbReference type="SMART" id="SM01126">
    <property type="entry name" value="DDE_Tnp_IS1595"/>
    <property type="match status" value="1"/>
</dbReference>
<accession>A0A813QD96</accession>
<reference evidence="3" key="1">
    <citation type="submission" date="2021-02" db="EMBL/GenBank/DDBJ databases">
        <authorList>
            <person name="Nowell W R."/>
        </authorList>
    </citation>
    <scope>NUCLEOTIDE SEQUENCE</scope>
    <source>
        <strain evidence="3">Ploen Becks lab</strain>
    </source>
</reference>
<dbReference type="PANTHER" id="PTHR47163:SF2">
    <property type="entry name" value="SI:DKEY-17M8.2"/>
    <property type="match status" value="1"/>
</dbReference>
<evidence type="ECO:0000256" key="1">
    <source>
        <dbReference type="SAM" id="MobiDB-lite"/>
    </source>
</evidence>
<feature type="region of interest" description="Disordered" evidence="1">
    <location>
        <begin position="311"/>
        <end position="333"/>
    </location>
</feature>
<protein>
    <recommendedName>
        <fullName evidence="2">ISXO2-like transposase domain-containing protein</fullName>
    </recommendedName>
</protein>
<dbReference type="AlphaFoldDB" id="A0A813QD96"/>
<feature type="domain" description="ISXO2-like transposase" evidence="2">
    <location>
        <begin position="113"/>
        <end position="263"/>
    </location>
</feature>
<gene>
    <name evidence="3" type="ORF">OXX778_LOCUS4665</name>
</gene>
<dbReference type="PANTHER" id="PTHR47163">
    <property type="entry name" value="DDE_TNP_IS1595 DOMAIN-CONTAINING PROTEIN"/>
    <property type="match status" value="1"/>
</dbReference>
<keyword evidence="4" id="KW-1185">Reference proteome</keyword>
<dbReference type="EMBL" id="CAJNOC010000470">
    <property type="protein sequence ID" value="CAF0765448.1"/>
    <property type="molecule type" value="Genomic_DNA"/>
</dbReference>
<organism evidence="3 4">
    <name type="scientific">Brachionus calyciflorus</name>
    <dbReference type="NCBI Taxonomy" id="104777"/>
    <lineage>
        <taxon>Eukaryota</taxon>
        <taxon>Metazoa</taxon>
        <taxon>Spiralia</taxon>
        <taxon>Gnathifera</taxon>
        <taxon>Rotifera</taxon>
        <taxon>Eurotatoria</taxon>
        <taxon>Monogononta</taxon>
        <taxon>Pseudotrocha</taxon>
        <taxon>Ploima</taxon>
        <taxon>Brachionidae</taxon>
        <taxon>Brachionus</taxon>
    </lineage>
</organism>
<evidence type="ECO:0000259" key="2">
    <source>
        <dbReference type="SMART" id="SM01126"/>
    </source>
</evidence>
<name>A0A813QD96_9BILA</name>
<dbReference type="InterPro" id="IPR024445">
    <property type="entry name" value="Tnp_ISXO2-like"/>
</dbReference>
<evidence type="ECO:0000313" key="4">
    <source>
        <dbReference type="Proteomes" id="UP000663879"/>
    </source>
</evidence>
<evidence type="ECO:0000313" key="3">
    <source>
        <dbReference type="EMBL" id="CAF0765448.1"/>
    </source>
</evidence>
<proteinExistence type="predicted"/>